<evidence type="ECO:0000313" key="2">
    <source>
        <dbReference type="Proteomes" id="UP000597341"/>
    </source>
</evidence>
<accession>A0ABQ3HN88</accession>
<evidence type="ECO:0000313" key="1">
    <source>
        <dbReference type="EMBL" id="GHE19016.1"/>
    </source>
</evidence>
<dbReference type="RefSeq" id="WP_191280901.1">
    <property type="nucleotide sequence ID" value="NZ_BNAD01000016.1"/>
</dbReference>
<protein>
    <submittedName>
        <fullName evidence="1">Uncharacterized protein</fullName>
    </submittedName>
</protein>
<gene>
    <name evidence="1" type="ORF">GCM10011376_36260</name>
</gene>
<proteinExistence type="predicted"/>
<dbReference type="Proteomes" id="UP000597341">
    <property type="component" value="Unassembled WGS sequence"/>
</dbReference>
<organism evidence="1 2">
    <name type="scientific">Nocardioides flavus</name>
    <name type="common">ex Wang et al. 2016</name>
    <dbReference type="NCBI Taxonomy" id="2058780"/>
    <lineage>
        <taxon>Bacteria</taxon>
        <taxon>Bacillati</taxon>
        <taxon>Actinomycetota</taxon>
        <taxon>Actinomycetes</taxon>
        <taxon>Propionibacteriales</taxon>
        <taxon>Nocardioidaceae</taxon>
        <taxon>Nocardioides</taxon>
    </lineage>
</organism>
<sequence length="194" mass="20195">MLASPAGSSTDVEPPVGAVEARRLSPRRAAVGAARIAVPRGWKVDWVGVGYLHTGPGHFRYSGGAFAVVASAMASGGLESVGGRVLAWLRAQPDVTVRELRPVVVQGRSHPAVLVQGSAQVCGSPVDSPEAAHHSCINARGSVLALLPVKANGAKERTLVVSVGARPLGRRADEATVADRRERLQRLVDLVTVP</sequence>
<dbReference type="EMBL" id="BNAD01000016">
    <property type="protein sequence ID" value="GHE19016.1"/>
    <property type="molecule type" value="Genomic_DNA"/>
</dbReference>
<keyword evidence="2" id="KW-1185">Reference proteome</keyword>
<comment type="caution">
    <text evidence="1">The sequence shown here is derived from an EMBL/GenBank/DDBJ whole genome shotgun (WGS) entry which is preliminary data.</text>
</comment>
<reference evidence="2" key="1">
    <citation type="journal article" date="2019" name="Int. J. Syst. Evol. Microbiol.">
        <title>The Global Catalogue of Microorganisms (GCM) 10K type strain sequencing project: providing services to taxonomists for standard genome sequencing and annotation.</title>
        <authorList>
            <consortium name="The Broad Institute Genomics Platform"/>
            <consortium name="The Broad Institute Genome Sequencing Center for Infectious Disease"/>
            <person name="Wu L."/>
            <person name="Ma J."/>
        </authorList>
    </citation>
    <scope>NUCLEOTIDE SEQUENCE [LARGE SCALE GENOMIC DNA]</scope>
    <source>
        <strain evidence="2">CGMCC 1.12791</strain>
    </source>
</reference>
<name>A0ABQ3HN88_9ACTN</name>